<dbReference type="CDD" id="cd03811">
    <property type="entry name" value="GT4_GT28_WabH-like"/>
    <property type="match status" value="1"/>
</dbReference>
<dbReference type="PANTHER" id="PTHR12526">
    <property type="entry name" value="GLYCOSYLTRANSFERASE"/>
    <property type="match status" value="1"/>
</dbReference>
<keyword evidence="2" id="KW-1185">Reference proteome</keyword>
<comment type="caution">
    <text evidence="1">The sequence shown here is derived from an EMBL/GenBank/DDBJ whole genome shotgun (WGS) entry which is preliminary data.</text>
</comment>
<proteinExistence type="predicted"/>
<dbReference type="Pfam" id="PF13692">
    <property type="entry name" value="Glyco_trans_1_4"/>
    <property type="match status" value="1"/>
</dbReference>
<reference evidence="1 2" key="1">
    <citation type="journal article" date="2019" name="ISME J.">
        <title>Candidatus Macondimonas diazotrophica, a novel gammaproteobacterial genus dominating crude-oil-contaminated coastal sediments.</title>
        <authorList>
            <person name="Karthikeyan S."/>
            <person name="Konstantinidis K."/>
        </authorList>
    </citation>
    <scope>NUCLEOTIDE SEQUENCE [LARGE SCALE GENOMIC DNA]</scope>
    <source>
        <strain evidence="1 2">KTK01</strain>
    </source>
</reference>
<dbReference type="PANTHER" id="PTHR12526:SF636">
    <property type="entry name" value="BLL3647 PROTEIN"/>
    <property type="match status" value="1"/>
</dbReference>
<dbReference type="Proteomes" id="UP000297890">
    <property type="component" value="Unassembled WGS sequence"/>
</dbReference>
<accession>A0A4Z0FCF3</accession>
<organism evidence="1 2">
    <name type="scientific">Candidatus Macondimonas diazotrophica</name>
    <dbReference type="NCBI Taxonomy" id="2305248"/>
    <lineage>
        <taxon>Bacteria</taxon>
        <taxon>Pseudomonadati</taxon>
        <taxon>Pseudomonadota</taxon>
        <taxon>Gammaproteobacteria</taxon>
        <taxon>Chromatiales</taxon>
        <taxon>Ectothiorhodospiraceae</taxon>
        <taxon>Candidatus Macondimonas</taxon>
    </lineage>
</organism>
<dbReference type="AlphaFoldDB" id="A0A4Z0FCF3"/>
<sequence>MRIVHVNLARGYRGGERQTELLIRELARTGCAQALWGRAGEPLLNRLQDIPHLERVALRPPYLGAFAASQPGDILHAHEGKATHVAHIVHRLQRRPYVITRRVPNRPKDGRWTRRVYRTAARVVAISGAVDAALRAWEPRLAPERIASVASRQSPDSRQVAALRARYTGPLRIGQVGALVDHHKGQRVLLDALRQKPALADYPVLLIGSGEDETALRHEAADLAQVVFTGFVENVADYLAALDVFVFPSREEGLGSTLIDAMVQGLPIVASRVGGIPELIEHERTGLLVPPGDAAALAAALARLTGDPDLRRRLGSAAQAAAAAYTPEAMAAAYLDLYHDIAQEHTA</sequence>
<dbReference type="RefSeq" id="WP_135280576.1">
    <property type="nucleotide sequence ID" value="NZ_SRIO01000001.1"/>
</dbReference>
<dbReference type="GO" id="GO:0016757">
    <property type="term" value="F:glycosyltransferase activity"/>
    <property type="evidence" value="ECO:0007669"/>
    <property type="project" value="TreeGrafter"/>
</dbReference>
<keyword evidence="1" id="KW-0808">Transferase</keyword>
<dbReference type="OrthoDB" id="9805661at2"/>
<dbReference type="EMBL" id="SRIO01000001">
    <property type="protein sequence ID" value="TFZ84216.1"/>
    <property type="molecule type" value="Genomic_DNA"/>
</dbReference>
<dbReference type="SUPFAM" id="SSF53756">
    <property type="entry name" value="UDP-Glycosyltransferase/glycogen phosphorylase"/>
    <property type="match status" value="1"/>
</dbReference>
<name>A0A4Z0FCF3_9GAMM</name>
<protein>
    <submittedName>
        <fullName evidence="1">Glycosyltransferase family 1 protein</fullName>
    </submittedName>
</protein>
<evidence type="ECO:0000313" key="1">
    <source>
        <dbReference type="EMBL" id="TFZ84216.1"/>
    </source>
</evidence>
<gene>
    <name evidence="1" type="ORF">E4680_01400</name>
</gene>
<evidence type="ECO:0000313" key="2">
    <source>
        <dbReference type="Proteomes" id="UP000297890"/>
    </source>
</evidence>
<dbReference type="Gene3D" id="3.40.50.2000">
    <property type="entry name" value="Glycogen Phosphorylase B"/>
    <property type="match status" value="2"/>
</dbReference>